<dbReference type="GO" id="GO:0006508">
    <property type="term" value="P:proteolysis"/>
    <property type="evidence" value="ECO:0007669"/>
    <property type="project" value="UniProtKB-KW"/>
</dbReference>
<proteinExistence type="predicted"/>
<dbReference type="Proteomes" id="UP000692954">
    <property type="component" value="Unassembled WGS sequence"/>
</dbReference>
<comment type="caution">
    <text evidence="4">The sequence shown here is derived from an EMBL/GenBank/DDBJ whole genome shotgun (WGS) entry which is preliminary data.</text>
</comment>
<evidence type="ECO:0000259" key="3">
    <source>
        <dbReference type="PROSITE" id="PS50600"/>
    </source>
</evidence>
<evidence type="ECO:0000256" key="1">
    <source>
        <dbReference type="ARBA" id="ARBA00022670"/>
    </source>
</evidence>
<evidence type="ECO:0000313" key="5">
    <source>
        <dbReference type="Proteomes" id="UP000692954"/>
    </source>
</evidence>
<reference evidence="4" key="1">
    <citation type="submission" date="2021-01" db="EMBL/GenBank/DDBJ databases">
        <authorList>
            <consortium name="Genoscope - CEA"/>
            <person name="William W."/>
        </authorList>
    </citation>
    <scope>NUCLEOTIDE SEQUENCE</scope>
</reference>
<keyword evidence="1" id="KW-0645">Protease</keyword>
<protein>
    <recommendedName>
        <fullName evidence="3">Ubiquitin-like protease family profile domain-containing protein</fullName>
    </recommendedName>
</protein>
<dbReference type="Pfam" id="PF02902">
    <property type="entry name" value="Peptidase_C48"/>
    <property type="match status" value="1"/>
</dbReference>
<dbReference type="GO" id="GO:0008234">
    <property type="term" value="F:cysteine-type peptidase activity"/>
    <property type="evidence" value="ECO:0007669"/>
    <property type="project" value="InterPro"/>
</dbReference>
<feature type="domain" description="Ubiquitin-like protease family profile" evidence="3">
    <location>
        <begin position="401"/>
        <end position="583"/>
    </location>
</feature>
<organism evidence="4 5">
    <name type="scientific">Paramecium sonneborni</name>
    <dbReference type="NCBI Taxonomy" id="65129"/>
    <lineage>
        <taxon>Eukaryota</taxon>
        <taxon>Sar</taxon>
        <taxon>Alveolata</taxon>
        <taxon>Ciliophora</taxon>
        <taxon>Intramacronucleata</taxon>
        <taxon>Oligohymenophorea</taxon>
        <taxon>Peniculida</taxon>
        <taxon>Parameciidae</taxon>
        <taxon>Paramecium</taxon>
    </lineage>
</organism>
<evidence type="ECO:0000256" key="2">
    <source>
        <dbReference type="ARBA" id="ARBA00022801"/>
    </source>
</evidence>
<dbReference type="OrthoDB" id="1939479at2759"/>
<dbReference type="PROSITE" id="PS50600">
    <property type="entry name" value="ULP_PROTEASE"/>
    <property type="match status" value="1"/>
</dbReference>
<evidence type="ECO:0000313" key="4">
    <source>
        <dbReference type="EMBL" id="CAD8109904.1"/>
    </source>
</evidence>
<dbReference type="AlphaFoldDB" id="A0A8S1Q421"/>
<accession>A0A8S1Q421</accession>
<gene>
    <name evidence="4" type="ORF">PSON_ATCC_30995.1.T0940188</name>
</gene>
<name>A0A8S1Q421_9CILI</name>
<sequence length="619" mass="73216">MNNQDSKSKLNIYANNDEASDQSVVRQLDGNQSQRKFKSNLYEKLENAFITFKEAIQLSIIEEKQKIIKNFSTYEQLSQTKIEIIDEELKQTFSNSQIQIQDYISNIENQLKLLDQQFFEIIIKYQKQLIAQTPNILTKQSSPFSQKSDEQINQKVILQNNENNLQLTSFLQQCQTYNYQIIEIDQNGQSQYDILVLHKNILFYFNTKGIFEEKNTITSAINFYVQGKLYKVEYNKNFNPNFEKIEGKMYISLQKKSFKLNGQGTIYEGNSNKVKCSGKFIKGFPIKNEGLLNINAEIQNNGQQNISFSKSPIKIQQIIDDTNQIQSNCNNFQNYDQNNLDCQFRQINHQQRQDGSQKQLAERRNLTQNCIRKNNQIENLYQTGIRSQNLNSRNIWCKYNQQINTYAESILNDQSKAWLMSNIIDSYVLYLNIEGEELYFNKNYSDRTDVKRLLFFPSSFITSFGYEFNIQKAKELFQAELIQYQEINFEIKKVYSQIGFPINKNKLHWQFIIFDLINNTIEFFDSNQKHYINGNDVYLTKIINTLEQLLSINNCKINLSQYSGQQTDGYSCGYQICTYMKYCYEKQFYKNAYYQYNEKEMKKILLKIIRNLEVEQINI</sequence>
<dbReference type="EMBL" id="CAJJDN010000094">
    <property type="protein sequence ID" value="CAD8109904.1"/>
    <property type="molecule type" value="Genomic_DNA"/>
</dbReference>
<keyword evidence="2" id="KW-0378">Hydrolase</keyword>
<dbReference type="InterPro" id="IPR003653">
    <property type="entry name" value="Peptidase_C48_C"/>
</dbReference>
<keyword evidence="5" id="KW-1185">Reference proteome</keyword>